<feature type="domain" description="CzcB-like alpha-helical hairpin" evidence="2">
    <location>
        <begin position="166"/>
        <end position="223"/>
    </location>
</feature>
<reference evidence="6" key="1">
    <citation type="journal article" date="2019" name="Int. J. Syst. Evol. Microbiol.">
        <title>The Global Catalogue of Microorganisms (GCM) 10K type strain sequencing project: providing services to taxonomists for standard genome sequencing and annotation.</title>
        <authorList>
            <consortium name="The Broad Institute Genomics Platform"/>
            <consortium name="The Broad Institute Genome Sequencing Center for Infectious Disease"/>
            <person name="Wu L."/>
            <person name="Ma J."/>
        </authorList>
    </citation>
    <scope>NUCLEOTIDE SEQUENCE [LARGE SCALE GENOMIC DNA]</scope>
    <source>
        <strain evidence="6">CGMCC 1.7656</strain>
    </source>
</reference>
<dbReference type="SUPFAM" id="SSF111369">
    <property type="entry name" value="HlyD-like secretion proteins"/>
    <property type="match status" value="1"/>
</dbReference>
<dbReference type="PANTHER" id="PTHR30469">
    <property type="entry name" value="MULTIDRUG RESISTANCE PROTEIN MDTA"/>
    <property type="match status" value="1"/>
</dbReference>
<dbReference type="InterPro" id="IPR058627">
    <property type="entry name" value="MdtA-like_C"/>
</dbReference>
<dbReference type="Pfam" id="PF25893">
    <property type="entry name" value="HH_CzcB"/>
    <property type="match status" value="1"/>
</dbReference>
<dbReference type="Pfam" id="PF25967">
    <property type="entry name" value="RND-MFP_C"/>
    <property type="match status" value="1"/>
</dbReference>
<dbReference type="Gene3D" id="2.40.50.100">
    <property type="match status" value="1"/>
</dbReference>
<sequence length="429" mass="46619">MKSNRQPFLMNKENTMIKKIFLPVAVGLSLVACKKEASDDRLADLIAKKDVKGLQAYRDQQQKKIDSINAVMASVDQNLSGFGVNQTQGFVSVKPLALENFSHYVEIQGNVTTDQDVQVQPQLPGTLSLYVKQGQRVAAGQVIGRVADGGIADQLKQAQIQVSAVSAQLQQAKAALDLAKITYEKQASLWKQKIGSEIQYLQAKTNYESSAKQVAAVQSQVAATQKAADAVAANLAKTAIRAPFSGVVDQVLQQTGQIVAPGMPIVKLISLGLMRVEAKVPETYISKIKAGTNVLVEFPMLNKKVNSRIRLTSNYIEPTNRTYTIQVPISNPDGLIKPNLLAKVKIEDYLNPNAIVVPSQYIYEDAAYKSFVFVAKNINGKEGIAKKVYVTKGEKAENSVEISQGLSKGDILITDGSKTLTDGQKIKIQ</sequence>
<dbReference type="InterPro" id="IPR006143">
    <property type="entry name" value="RND_pump_MFP"/>
</dbReference>
<protein>
    <submittedName>
        <fullName evidence="5">RND transporter</fullName>
    </submittedName>
</protein>
<dbReference type="RefSeq" id="WP_188618361.1">
    <property type="nucleotide sequence ID" value="NZ_BMLV01000006.1"/>
</dbReference>
<name>A0ABQ2NKW2_9FLAO</name>
<keyword evidence="6" id="KW-1185">Reference proteome</keyword>
<evidence type="ECO:0000259" key="4">
    <source>
        <dbReference type="Pfam" id="PF25967"/>
    </source>
</evidence>
<dbReference type="InterPro" id="IPR058792">
    <property type="entry name" value="Beta-barrel_RND_2"/>
</dbReference>
<dbReference type="EMBL" id="BMLV01000006">
    <property type="protein sequence ID" value="GGP05888.1"/>
    <property type="molecule type" value="Genomic_DNA"/>
</dbReference>
<proteinExistence type="inferred from homology"/>
<dbReference type="Gene3D" id="2.40.30.170">
    <property type="match status" value="1"/>
</dbReference>
<evidence type="ECO:0000313" key="6">
    <source>
        <dbReference type="Proteomes" id="UP000620064"/>
    </source>
</evidence>
<feature type="domain" description="CusB-like beta-barrel" evidence="3">
    <location>
        <begin position="276"/>
        <end position="347"/>
    </location>
</feature>
<dbReference type="PROSITE" id="PS51257">
    <property type="entry name" value="PROKAR_LIPOPROTEIN"/>
    <property type="match status" value="1"/>
</dbReference>
<dbReference type="PANTHER" id="PTHR30469:SF15">
    <property type="entry name" value="HLYD FAMILY OF SECRETION PROTEINS"/>
    <property type="match status" value="1"/>
</dbReference>
<comment type="caution">
    <text evidence="5">The sequence shown here is derived from an EMBL/GenBank/DDBJ whole genome shotgun (WGS) entry which is preliminary data.</text>
</comment>
<comment type="similarity">
    <text evidence="1">Belongs to the membrane fusion protein (MFP) (TC 8.A.1) family.</text>
</comment>
<evidence type="ECO:0000256" key="1">
    <source>
        <dbReference type="ARBA" id="ARBA00009477"/>
    </source>
</evidence>
<dbReference type="InterPro" id="IPR058648">
    <property type="entry name" value="HH_CzcB-like"/>
</dbReference>
<evidence type="ECO:0000313" key="5">
    <source>
        <dbReference type="EMBL" id="GGP05888.1"/>
    </source>
</evidence>
<dbReference type="Gene3D" id="1.10.287.470">
    <property type="entry name" value="Helix hairpin bin"/>
    <property type="match status" value="1"/>
</dbReference>
<dbReference type="Proteomes" id="UP000620064">
    <property type="component" value="Unassembled WGS sequence"/>
</dbReference>
<accession>A0ABQ2NKW2</accession>
<dbReference type="Pfam" id="PF25954">
    <property type="entry name" value="Beta-barrel_RND_2"/>
    <property type="match status" value="1"/>
</dbReference>
<evidence type="ECO:0000259" key="2">
    <source>
        <dbReference type="Pfam" id="PF25893"/>
    </source>
</evidence>
<evidence type="ECO:0000259" key="3">
    <source>
        <dbReference type="Pfam" id="PF25954"/>
    </source>
</evidence>
<organism evidence="5 6">
    <name type="scientific">Cloacibacterium rupense</name>
    <dbReference type="NCBI Taxonomy" id="517423"/>
    <lineage>
        <taxon>Bacteria</taxon>
        <taxon>Pseudomonadati</taxon>
        <taxon>Bacteroidota</taxon>
        <taxon>Flavobacteriia</taxon>
        <taxon>Flavobacteriales</taxon>
        <taxon>Weeksellaceae</taxon>
    </lineage>
</organism>
<feature type="domain" description="Multidrug resistance protein MdtA-like C-terminal permuted SH3" evidence="4">
    <location>
        <begin position="353"/>
        <end position="418"/>
    </location>
</feature>
<dbReference type="Gene3D" id="2.40.420.20">
    <property type="match status" value="1"/>
</dbReference>
<dbReference type="NCBIfam" id="TIGR01730">
    <property type="entry name" value="RND_mfp"/>
    <property type="match status" value="1"/>
</dbReference>
<gene>
    <name evidence="5" type="ORF">GCM10010992_23850</name>
</gene>